<geneLocation type="plasmid" evidence="2">
    <name>pnfsy08</name>
</geneLocation>
<keyword evidence="1" id="KW-0449">Lipoprotein</keyword>
<sequence length="212" mass="23628">MRLNLNKNQIYVLALLLSLGVSSCQSPEQKAAYAQKAVEAEREQKFKQFVESTPDLYKVTWKLCVNAGVDLNRKINLGCDEARDIPTQGFQTPIYVWGPAGEIKFITKPSFNDVSLDSTLFVKARGCLASGTAKQEQLYVVREFLLKKGSNPQPKDVKIEIVPKQEKEKILRDAVANAQIENATLTNFGVSSNGLIPTEKACQSFDEWNKAN</sequence>
<keyword evidence="1" id="KW-0614">Plasmid</keyword>
<evidence type="ECO:0000313" key="2">
    <source>
        <dbReference type="Proteomes" id="UP000232003"/>
    </source>
</evidence>
<keyword evidence="2" id="KW-1185">Reference proteome</keyword>
<dbReference type="RefSeq" id="WP_100904245.1">
    <property type="nucleotide sequence ID" value="NZ_CAWNNC010000009.1"/>
</dbReference>
<dbReference type="EMBL" id="CP024793">
    <property type="protein sequence ID" value="AUB44606.1"/>
    <property type="molecule type" value="Genomic_DNA"/>
</dbReference>
<dbReference type="PROSITE" id="PS51257">
    <property type="entry name" value="PROKAR_LIPOPROTEIN"/>
    <property type="match status" value="1"/>
</dbReference>
<dbReference type="AlphaFoldDB" id="A0A2K8TA94"/>
<gene>
    <name evidence="1" type="ORF">COO91_10844</name>
</gene>
<dbReference type="Proteomes" id="UP000232003">
    <property type="component" value="Plasmid pNFSY08"/>
</dbReference>
<accession>A0A2K8TA94</accession>
<dbReference type="OrthoDB" id="481440at2"/>
<proteinExistence type="predicted"/>
<protein>
    <submittedName>
        <fullName evidence="1">Prokaryotic membrane lipoprotein lipid attachment site profile</fullName>
    </submittedName>
</protein>
<organism evidence="1 2">
    <name type="scientific">Nostoc flagelliforme CCNUN1</name>
    <dbReference type="NCBI Taxonomy" id="2038116"/>
    <lineage>
        <taxon>Bacteria</taxon>
        <taxon>Bacillati</taxon>
        <taxon>Cyanobacteriota</taxon>
        <taxon>Cyanophyceae</taxon>
        <taxon>Nostocales</taxon>
        <taxon>Nostocaceae</taxon>
        <taxon>Nostoc</taxon>
    </lineage>
</organism>
<name>A0A2K8TA94_9NOSO</name>
<dbReference type="KEGG" id="nfl:COO91_10844"/>
<evidence type="ECO:0000313" key="1">
    <source>
        <dbReference type="EMBL" id="AUB44606.1"/>
    </source>
</evidence>
<reference evidence="1 2" key="1">
    <citation type="submission" date="2017-11" db="EMBL/GenBank/DDBJ databases">
        <title>Complete genome of a free-living desiccation-tolerant cyanobacterium and its photosynthetic adaptation to extreme terrestrial habitat.</title>
        <authorList>
            <person name="Shang J."/>
        </authorList>
    </citation>
    <scope>NUCLEOTIDE SEQUENCE [LARGE SCALE GENOMIC DNA]</scope>
    <source>
        <strain evidence="1 2">CCNUN1</strain>
        <plasmid evidence="2">pnfsy08</plasmid>
    </source>
</reference>